<dbReference type="Proteomes" id="UP000287033">
    <property type="component" value="Unassembled WGS sequence"/>
</dbReference>
<keyword evidence="21" id="KW-0539">Nucleus</keyword>
<keyword evidence="22" id="KW-0407">Ion channel</keyword>
<keyword evidence="16" id="KW-0406">Ion transport</keyword>
<dbReference type="SUPFAM" id="SSF47616">
    <property type="entry name" value="GST C-terminal domain-like"/>
    <property type="match status" value="1"/>
</dbReference>
<dbReference type="Pfam" id="PF22441">
    <property type="entry name" value="CLIC-like_N"/>
    <property type="match status" value="1"/>
</dbReference>
<evidence type="ECO:0000256" key="26">
    <source>
        <dbReference type="ARBA" id="ARBA00071967"/>
    </source>
</evidence>
<dbReference type="InterPro" id="IPR053823">
    <property type="entry name" value="CLIC_N"/>
</dbReference>
<sequence>MAEDPKIELFIKASDDGESIGNCPFSQRLFMILWLKKVAFTINTVDMKRNPDMLKDIAPGSQLPVLIYNGDLKTDNNKIEEFLEEVLAPPKYPRLSARYKESMTAGYSVFQKFSAYVKNPLPEKNQACETAFLKALVELDQYLNTPLPHEDGSYPSKRLFLDGNELTLADCNLLPKLHVVQVVCKHYRNFTVPKELSGLCRYLNNAEKCEEFMNTCPNEEEIKLAYRNVAKYSDRYGAKSVTGR</sequence>
<evidence type="ECO:0000256" key="18">
    <source>
        <dbReference type="ARBA" id="ARBA00023157"/>
    </source>
</evidence>
<dbReference type="FunFam" id="3.40.30.10:FF:000170">
    <property type="entry name" value="Chloride intracellular channel 3"/>
    <property type="match status" value="1"/>
</dbReference>
<keyword evidence="9" id="KW-0964">Secreted</keyword>
<dbReference type="PANTHER" id="PTHR45476">
    <property type="entry name" value="CHLORIDE INTRACELLULAR CHANNEL PROTEIN 6-RELATED"/>
    <property type="match status" value="1"/>
</dbReference>
<evidence type="ECO:0000256" key="27">
    <source>
        <dbReference type="ARBA" id="ARBA00075842"/>
    </source>
</evidence>
<evidence type="ECO:0000256" key="15">
    <source>
        <dbReference type="ARBA" id="ARBA00023002"/>
    </source>
</evidence>
<keyword evidence="20" id="KW-0868">Chloride</keyword>
<evidence type="ECO:0000256" key="13">
    <source>
        <dbReference type="ARBA" id="ARBA00022882"/>
    </source>
</evidence>
<organism evidence="29 30">
    <name type="scientific">Chiloscyllium punctatum</name>
    <name type="common">Brownbanded bambooshark</name>
    <name type="synonym">Hemiscyllium punctatum</name>
    <dbReference type="NCBI Taxonomy" id="137246"/>
    <lineage>
        <taxon>Eukaryota</taxon>
        <taxon>Metazoa</taxon>
        <taxon>Chordata</taxon>
        <taxon>Craniata</taxon>
        <taxon>Vertebrata</taxon>
        <taxon>Chondrichthyes</taxon>
        <taxon>Elasmobranchii</taxon>
        <taxon>Galeomorphii</taxon>
        <taxon>Galeoidea</taxon>
        <taxon>Orectolobiformes</taxon>
        <taxon>Hemiscylliidae</taxon>
        <taxon>Chiloscyllium</taxon>
    </lineage>
</organism>
<keyword evidence="14" id="KW-1133">Transmembrane helix</keyword>
<comment type="function">
    <text evidence="24">In the soluble state, catalyzes glutaredoxin-like thiol disulfide exchange reactions with reduced glutathione as electron donor. Reduced in a glutathione-dependent way and secreted into the extracellular matrix where it activates TGM2 and promotes blood vessel growth during tissue remodeling as occurs in tumorigenesis. Can reduce specific cysteines in TGM2 and regulate cofactor binding. Can insert into membranes and form outwardly rectifying chloride ion channels. May participate in cellular growth control.</text>
</comment>
<dbReference type="AlphaFoldDB" id="A0A401S333"/>
<keyword evidence="8" id="KW-0963">Cytoplasm</keyword>
<evidence type="ECO:0000256" key="17">
    <source>
        <dbReference type="ARBA" id="ARBA00023136"/>
    </source>
</evidence>
<dbReference type="SUPFAM" id="SSF52833">
    <property type="entry name" value="Thioredoxin-like"/>
    <property type="match status" value="1"/>
</dbReference>
<comment type="subcellular location">
    <subcellularLocation>
        <location evidence="2">Cell membrane</location>
        <topology evidence="2">Single-pass membrane protein</topology>
    </subcellularLocation>
    <subcellularLocation>
        <location evidence="3">Cytoplasm</location>
    </subcellularLocation>
    <subcellularLocation>
        <location evidence="1">Nucleus</location>
    </subcellularLocation>
    <subcellularLocation>
        <location evidence="4">Secreted</location>
        <location evidence="4">Extracellular space</location>
        <location evidence="4">Extracellular matrix</location>
    </subcellularLocation>
</comment>
<keyword evidence="15" id="KW-0560">Oxidoreductase</keyword>
<dbReference type="GO" id="GO:0005737">
    <property type="term" value="C:cytoplasm"/>
    <property type="evidence" value="ECO:0007669"/>
    <property type="project" value="UniProtKB-SubCell"/>
</dbReference>
<keyword evidence="18" id="KW-1015">Disulfide bond</keyword>
<evidence type="ECO:0000256" key="9">
    <source>
        <dbReference type="ARBA" id="ARBA00022525"/>
    </source>
</evidence>
<dbReference type="FunFam" id="1.20.1050.10:FF:000001">
    <property type="entry name" value="Chloride intracellular channel 2"/>
    <property type="match status" value="1"/>
</dbReference>
<evidence type="ECO:0000313" key="29">
    <source>
        <dbReference type="EMBL" id="GCC24768.1"/>
    </source>
</evidence>
<proteinExistence type="inferred from homology"/>
<evidence type="ECO:0000256" key="11">
    <source>
        <dbReference type="ARBA" id="ARBA00022553"/>
    </source>
</evidence>
<keyword evidence="11" id="KW-0597">Phosphoprotein</keyword>
<comment type="similarity">
    <text evidence="5">Belongs to the chloride channel CLIC family.</text>
</comment>
<keyword evidence="10" id="KW-0272">Extracellular matrix</keyword>
<dbReference type="SFLD" id="SFLDS00019">
    <property type="entry name" value="Glutathione_Transferase_(cytos"/>
    <property type="match status" value="1"/>
</dbReference>
<evidence type="ECO:0000256" key="8">
    <source>
        <dbReference type="ARBA" id="ARBA00022490"/>
    </source>
</evidence>
<dbReference type="InterPro" id="IPR002946">
    <property type="entry name" value="CLIC"/>
</dbReference>
<keyword evidence="19" id="KW-0869">Chloride channel</keyword>
<dbReference type="InterPro" id="IPR040079">
    <property type="entry name" value="Glutathione_S-Trfase"/>
</dbReference>
<evidence type="ECO:0000256" key="2">
    <source>
        <dbReference type="ARBA" id="ARBA00004162"/>
    </source>
</evidence>
<protein>
    <recommendedName>
        <fullName evidence="26">Chloride intracellular channel protein 3</fullName>
    </recommendedName>
    <alternativeName>
        <fullName evidence="27">Glutaredoxin-like oxidoreductase CLIC3</fullName>
    </alternativeName>
</protein>
<feature type="domain" description="CLIC N-terminal" evidence="28">
    <location>
        <begin position="5"/>
        <end position="90"/>
    </location>
</feature>
<evidence type="ECO:0000256" key="25">
    <source>
        <dbReference type="ARBA" id="ARBA00063624"/>
    </source>
</evidence>
<comment type="catalytic activity">
    <reaction evidence="23">
        <text>chloride(in) = chloride(out)</text>
        <dbReference type="Rhea" id="RHEA:29823"/>
        <dbReference type="ChEBI" id="CHEBI:17996"/>
    </reaction>
</comment>
<keyword evidence="12" id="KW-0812">Transmembrane</keyword>
<dbReference type="Gene3D" id="1.20.1050.10">
    <property type="match status" value="1"/>
</dbReference>
<evidence type="ECO:0000256" key="21">
    <source>
        <dbReference type="ARBA" id="ARBA00023242"/>
    </source>
</evidence>
<evidence type="ECO:0000256" key="19">
    <source>
        <dbReference type="ARBA" id="ARBA00023173"/>
    </source>
</evidence>
<evidence type="ECO:0000256" key="5">
    <source>
        <dbReference type="ARBA" id="ARBA00007655"/>
    </source>
</evidence>
<name>A0A401S333_CHIPU</name>
<evidence type="ECO:0000256" key="23">
    <source>
        <dbReference type="ARBA" id="ARBA00024167"/>
    </source>
</evidence>
<dbReference type="OrthoDB" id="1935530at2759"/>
<dbReference type="GO" id="GO:0005254">
    <property type="term" value="F:chloride channel activity"/>
    <property type="evidence" value="ECO:0007669"/>
    <property type="project" value="UniProtKB-KW"/>
</dbReference>
<dbReference type="Gene3D" id="3.40.30.10">
    <property type="entry name" value="Glutaredoxin"/>
    <property type="match status" value="1"/>
</dbReference>
<evidence type="ECO:0000256" key="4">
    <source>
        <dbReference type="ARBA" id="ARBA00004498"/>
    </source>
</evidence>
<dbReference type="PRINTS" id="PR01263">
    <property type="entry name" value="INTCLCHANNEL"/>
</dbReference>
<evidence type="ECO:0000256" key="20">
    <source>
        <dbReference type="ARBA" id="ARBA00023214"/>
    </source>
</evidence>
<dbReference type="EMBL" id="BEZZ01000066">
    <property type="protein sequence ID" value="GCC24768.1"/>
    <property type="molecule type" value="Genomic_DNA"/>
</dbReference>
<dbReference type="GO" id="GO:0034707">
    <property type="term" value="C:chloride channel complex"/>
    <property type="evidence" value="ECO:0007669"/>
    <property type="project" value="UniProtKB-KW"/>
</dbReference>
<evidence type="ECO:0000256" key="16">
    <source>
        <dbReference type="ARBA" id="ARBA00023065"/>
    </source>
</evidence>
<keyword evidence="6" id="KW-0813">Transport</keyword>
<evidence type="ECO:0000259" key="28">
    <source>
        <dbReference type="Pfam" id="PF22441"/>
    </source>
</evidence>
<evidence type="ECO:0000256" key="1">
    <source>
        <dbReference type="ARBA" id="ARBA00004123"/>
    </source>
</evidence>
<reference evidence="29 30" key="1">
    <citation type="journal article" date="2018" name="Nat. Ecol. Evol.">
        <title>Shark genomes provide insights into elasmobranch evolution and the origin of vertebrates.</title>
        <authorList>
            <person name="Hara Y"/>
            <person name="Yamaguchi K"/>
            <person name="Onimaru K"/>
            <person name="Kadota M"/>
            <person name="Koyanagi M"/>
            <person name="Keeley SD"/>
            <person name="Tatsumi K"/>
            <person name="Tanaka K"/>
            <person name="Motone F"/>
            <person name="Kageyama Y"/>
            <person name="Nozu R"/>
            <person name="Adachi N"/>
            <person name="Nishimura O"/>
            <person name="Nakagawa R"/>
            <person name="Tanegashima C"/>
            <person name="Kiyatake I"/>
            <person name="Matsumoto R"/>
            <person name="Murakumo K"/>
            <person name="Nishida K"/>
            <person name="Terakita A"/>
            <person name="Kuratani S"/>
            <person name="Sato K"/>
            <person name="Hyodo S Kuraku.S."/>
        </authorList>
    </citation>
    <scope>NUCLEOTIDE SEQUENCE [LARGE SCALE GENOMIC DNA]</scope>
</reference>
<evidence type="ECO:0000256" key="6">
    <source>
        <dbReference type="ARBA" id="ARBA00022448"/>
    </source>
</evidence>
<evidence type="ECO:0000256" key="14">
    <source>
        <dbReference type="ARBA" id="ARBA00022989"/>
    </source>
</evidence>
<keyword evidence="13" id="KW-0851">Voltage-gated channel</keyword>
<keyword evidence="7" id="KW-1003">Cell membrane</keyword>
<dbReference type="OMA" id="MIIEGWQ"/>
<dbReference type="GO" id="GO:0005886">
    <property type="term" value="C:plasma membrane"/>
    <property type="evidence" value="ECO:0007669"/>
    <property type="project" value="UniProtKB-SubCell"/>
</dbReference>
<evidence type="ECO:0000313" key="30">
    <source>
        <dbReference type="Proteomes" id="UP000287033"/>
    </source>
</evidence>
<dbReference type="GO" id="GO:0005634">
    <property type="term" value="C:nucleus"/>
    <property type="evidence" value="ECO:0007669"/>
    <property type="project" value="UniProtKB-SubCell"/>
</dbReference>
<evidence type="ECO:0000256" key="7">
    <source>
        <dbReference type="ARBA" id="ARBA00022475"/>
    </source>
</evidence>
<comment type="caution">
    <text evidence="29">The sequence shown here is derived from an EMBL/GenBank/DDBJ whole genome shotgun (WGS) entry which is preliminary data.</text>
</comment>
<evidence type="ECO:0000256" key="22">
    <source>
        <dbReference type="ARBA" id="ARBA00023303"/>
    </source>
</evidence>
<dbReference type="CDD" id="cd03061">
    <property type="entry name" value="GST_N_CLIC"/>
    <property type="match status" value="1"/>
</dbReference>
<evidence type="ECO:0000256" key="3">
    <source>
        <dbReference type="ARBA" id="ARBA00004496"/>
    </source>
</evidence>
<dbReference type="GO" id="GO:0016491">
    <property type="term" value="F:oxidoreductase activity"/>
    <property type="evidence" value="ECO:0007669"/>
    <property type="project" value="UniProtKB-KW"/>
</dbReference>
<dbReference type="InterPro" id="IPR036282">
    <property type="entry name" value="Glutathione-S-Trfase_C_sf"/>
</dbReference>
<evidence type="ECO:0000256" key="12">
    <source>
        <dbReference type="ARBA" id="ARBA00022692"/>
    </source>
</evidence>
<comment type="subunit">
    <text evidence="25">Associated with the C-terminal of MAPK15.</text>
</comment>
<dbReference type="PANTHER" id="PTHR45476:SF7">
    <property type="entry name" value="CHLORIDE INTRACELLULAR CHANNEL 3"/>
    <property type="match status" value="1"/>
</dbReference>
<dbReference type="InterPro" id="IPR036249">
    <property type="entry name" value="Thioredoxin-like_sf"/>
</dbReference>
<dbReference type="STRING" id="137246.A0A401S333"/>
<keyword evidence="30" id="KW-1185">Reference proteome</keyword>
<keyword evidence="17" id="KW-0472">Membrane</keyword>
<evidence type="ECO:0000256" key="24">
    <source>
        <dbReference type="ARBA" id="ARBA00054384"/>
    </source>
</evidence>
<gene>
    <name evidence="29" type="ORF">chiPu_0003170</name>
</gene>
<evidence type="ECO:0000256" key="10">
    <source>
        <dbReference type="ARBA" id="ARBA00022530"/>
    </source>
</evidence>
<accession>A0A401S333</accession>